<dbReference type="STRING" id="429728.SAMN05216456_2789"/>
<dbReference type="Proteomes" id="UP000199074">
    <property type="component" value="Unassembled WGS sequence"/>
</dbReference>
<gene>
    <name evidence="2" type="ORF">SAMN05216456_2789</name>
</gene>
<evidence type="ECO:0000313" key="2">
    <source>
        <dbReference type="EMBL" id="SFV37180.1"/>
    </source>
</evidence>
<evidence type="ECO:0000256" key="1">
    <source>
        <dbReference type="SAM" id="SignalP"/>
    </source>
</evidence>
<feature type="signal peptide" evidence="1">
    <location>
        <begin position="1"/>
        <end position="20"/>
    </location>
</feature>
<organism evidence="2 3">
    <name type="scientific">Devosia crocina</name>
    <dbReference type="NCBI Taxonomy" id="429728"/>
    <lineage>
        <taxon>Bacteria</taxon>
        <taxon>Pseudomonadati</taxon>
        <taxon>Pseudomonadota</taxon>
        <taxon>Alphaproteobacteria</taxon>
        <taxon>Hyphomicrobiales</taxon>
        <taxon>Devosiaceae</taxon>
        <taxon>Devosia</taxon>
    </lineage>
</organism>
<evidence type="ECO:0000313" key="3">
    <source>
        <dbReference type="Proteomes" id="UP000199074"/>
    </source>
</evidence>
<feature type="chain" id="PRO_5011648329" description="HdeA/HdeB family protein" evidence="1">
    <location>
        <begin position="21"/>
        <end position="163"/>
    </location>
</feature>
<sequence>MFKKMIMVGLVLAAGMGQTAADGKIYVQLPDLSGYSGTEAKTFLKEVVLANVVSSNCAGYEITDEEWSLLTDSADLLAYGQLKLAVGPYDDQYYKPAFAALDAPGTCEAEGPKVEAVLNQLVKDGGSREALPDQATAYEEWRALMDRLQAEAETPTPGETKTK</sequence>
<protein>
    <recommendedName>
        <fullName evidence="4">HdeA/HdeB family protein</fullName>
    </recommendedName>
</protein>
<accession>A0A1I7NRF1</accession>
<keyword evidence="1" id="KW-0732">Signal</keyword>
<reference evidence="2 3" key="1">
    <citation type="submission" date="2016-10" db="EMBL/GenBank/DDBJ databases">
        <authorList>
            <person name="de Groot N.N."/>
        </authorList>
    </citation>
    <scope>NUCLEOTIDE SEQUENCE [LARGE SCALE GENOMIC DNA]</scope>
    <source>
        <strain evidence="2 3">IPL20</strain>
    </source>
</reference>
<dbReference type="EMBL" id="FPCK01000003">
    <property type="protein sequence ID" value="SFV37180.1"/>
    <property type="molecule type" value="Genomic_DNA"/>
</dbReference>
<keyword evidence="3" id="KW-1185">Reference proteome</keyword>
<dbReference type="AlphaFoldDB" id="A0A1I7NRF1"/>
<evidence type="ECO:0008006" key="4">
    <source>
        <dbReference type="Google" id="ProtNLM"/>
    </source>
</evidence>
<proteinExistence type="predicted"/>
<name>A0A1I7NRF1_9HYPH</name>